<dbReference type="GO" id="GO:0005990">
    <property type="term" value="P:lactose catabolic process"/>
    <property type="evidence" value="ECO:0007669"/>
    <property type="project" value="TreeGrafter"/>
</dbReference>
<feature type="binding site" evidence="11">
    <location>
        <position position="206"/>
    </location>
    <ligand>
        <name>Na(+)</name>
        <dbReference type="ChEBI" id="CHEBI:29101"/>
    </ligand>
</feature>
<dbReference type="InterPro" id="IPR008979">
    <property type="entry name" value="Galactose-bd-like_sf"/>
</dbReference>
<dbReference type="Gene3D" id="3.20.20.80">
    <property type="entry name" value="Glycosidases"/>
    <property type="match status" value="1"/>
</dbReference>
<comment type="caution">
    <text evidence="13">The sequence shown here is derived from an EMBL/GenBank/DDBJ whole genome shotgun (WGS) entry which is preliminary data.</text>
</comment>
<dbReference type="InterPro" id="IPR011013">
    <property type="entry name" value="Gal_mutarotase_sf_dom"/>
</dbReference>
<dbReference type="InterPro" id="IPR006103">
    <property type="entry name" value="Glyco_hydro_2_cat"/>
</dbReference>
<dbReference type="GO" id="GO:0009341">
    <property type="term" value="C:beta-galactosidase complex"/>
    <property type="evidence" value="ECO:0007669"/>
    <property type="project" value="InterPro"/>
</dbReference>
<dbReference type="InterPro" id="IPR013783">
    <property type="entry name" value="Ig-like_fold"/>
</dbReference>
<dbReference type="InterPro" id="IPR014718">
    <property type="entry name" value="GH-type_carb-bd"/>
</dbReference>
<organism evidence="13 14">
    <name type="scientific">Thalassotalea euphylliae</name>
    <dbReference type="NCBI Taxonomy" id="1655234"/>
    <lineage>
        <taxon>Bacteria</taxon>
        <taxon>Pseudomonadati</taxon>
        <taxon>Pseudomonadota</taxon>
        <taxon>Gammaproteobacteria</taxon>
        <taxon>Alteromonadales</taxon>
        <taxon>Colwelliaceae</taxon>
        <taxon>Thalassotalea</taxon>
    </lineage>
</organism>
<dbReference type="SUPFAM" id="SSF49785">
    <property type="entry name" value="Galactose-binding domain-like"/>
    <property type="match status" value="1"/>
</dbReference>
<dbReference type="Pfam" id="PF02836">
    <property type="entry name" value="Glyco_hydro_2_C"/>
    <property type="match status" value="1"/>
</dbReference>
<dbReference type="Proteomes" id="UP000256478">
    <property type="component" value="Unassembled WGS sequence"/>
</dbReference>
<protein>
    <recommendedName>
        <fullName evidence="4 11">Beta-galactosidase</fullName>
        <shortName evidence="11">Beta-gal</shortName>
        <ecNumber evidence="3 11">3.2.1.23</ecNumber>
    </recommendedName>
    <alternativeName>
        <fullName evidence="10 11">Lactase</fullName>
    </alternativeName>
</protein>
<evidence type="ECO:0000259" key="12">
    <source>
        <dbReference type="SMART" id="SM01038"/>
    </source>
</evidence>
<comment type="cofactor">
    <cofactor evidence="11">
        <name>Mg(2+)</name>
        <dbReference type="ChEBI" id="CHEBI:18420"/>
    </cofactor>
    <text evidence="11">Binds 2 magnesium ions per monomer.</text>
</comment>
<feature type="binding site" evidence="11">
    <location>
        <position position="605"/>
    </location>
    <ligand>
        <name>Na(+)</name>
        <dbReference type="ChEBI" id="CHEBI:29101"/>
    </ligand>
</feature>
<dbReference type="Gene3D" id="2.70.98.10">
    <property type="match status" value="1"/>
</dbReference>
<dbReference type="Pfam" id="PF02837">
    <property type="entry name" value="Glyco_hydro_2_N"/>
    <property type="match status" value="1"/>
</dbReference>
<feature type="binding site" evidence="11">
    <location>
        <position position="608"/>
    </location>
    <ligand>
        <name>Na(+)</name>
        <dbReference type="ChEBI" id="CHEBI:29101"/>
    </ligand>
</feature>
<dbReference type="SMART" id="SM01038">
    <property type="entry name" value="Bgal_small_N"/>
    <property type="match status" value="1"/>
</dbReference>
<feature type="binding site" evidence="11">
    <location>
        <position position="465"/>
    </location>
    <ligand>
        <name>Mg(2+)</name>
        <dbReference type="ChEBI" id="CHEBI:18420"/>
        <label>1</label>
    </ligand>
</feature>
<feature type="binding site" evidence="11">
    <location>
        <position position="601"/>
    </location>
    <ligand>
        <name>Mg(2+)</name>
        <dbReference type="ChEBI" id="CHEBI:18420"/>
        <label>2</label>
    </ligand>
</feature>
<feature type="binding site" evidence="11">
    <location>
        <position position="422"/>
    </location>
    <ligand>
        <name>Mg(2+)</name>
        <dbReference type="ChEBI" id="CHEBI:18420"/>
        <label>1</label>
    </ligand>
</feature>
<evidence type="ECO:0000256" key="6">
    <source>
        <dbReference type="ARBA" id="ARBA00022801"/>
    </source>
</evidence>
<comment type="similarity">
    <text evidence="2 11">Belongs to the glycosyl hydrolase 2 family.</text>
</comment>
<keyword evidence="9 11" id="KW-0326">Glycosidase</keyword>
<dbReference type="InterPro" id="IPR017853">
    <property type="entry name" value="GH"/>
</dbReference>
<dbReference type="FunFam" id="3.20.20.80:FF:000018">
    <property type="entry name" value="Beta-galactosidase"/>
    <property type="match status" value="1"/>
</dbReference>
<comment type="catalytic activity">
    <reaction evidence="1 11">
        <text>Hydrolysis of terminal non-reducing beta-D-galactose residues in beta-D-galactosides.</text>
        <dbReference type="EC" id="3.2.1.23"/>
    </reaction>
</comment>
<feature type="active site" description="Proton donor" evidence="11">
    <location>
        <position position="465"/>
    </location>
</feature>
<feature type="binding site" evidence="11">
    <location>
        <position position="465"/>
    </location>
    <ligand>
        <name>substrate</name>
    </ligand>
</feature>
<sequence>MTSFQQVIQRRDWENQSSFQVNQVRAHSPLNGFNSVEDALSNQHAQRRSLNGDWWFRLYDAPELVESGFVEAGDKAFSEELVASQAWSILPVPANWQLHGVDKPIYCNVKYPFEVNPPFVPADNPTGCYRTTFEMTEAELAKQHSVIFDGVNSAFYLWCNGHWVGYSQDSRLPSEFDLTPFLKSGSNYLSVMVLRWSDGSYLEDQDMWWLSGIFRDVTLLAKPKHHIKDVFITPDLDACYRDGSLAIQSRVSAPENYQLQVQLFDGKTAVTEPVLSGFNEQVVDEKGAWQDVSFSELRVKAPKQWSAEQPNLYRCIIALLDEQQQVVDVEAYNVGFRKVEMLDGQLCLNGKPLLIRGVNRHEHHPELGHVVTEADMIRDIKLMKQHNFNAVRTAHYPNHPRWYELCDEYGLYVCDEANIETHGMFPMGRLASDPQWSPAFLNRYTQMVERDKNHASIIIWSLGNESGHGATHDAMYAWSKDYDPSRPVQYEGGGANTKATDIICPMYARVDSDQPVEAVPKWSIKKWLSLPNENRPLILCEYAHAMGNSLGSFADYWQAFRAYPRLQGGFIWDWVDQGLTKTIESGEKFWAYGGDFGDEVNDRQFCINGLLFPDRSVHPSIYEAKYCQQCFQFSLTEASNTATSQQFALAISSEYLFRATDNEQLVWQILEDGKVIESQQLPLLIAAEQSLEVVINTEFTRKAGAKYHLNLDVVQIADSSFATAGHVLATEQFALKNHQSLIPFKAPFEVTEPSESEAQSLIINEDQDTLSISGDGIDDNTNSFVFSWSKTSGLLSEWHVGEQALLATPLKDNFYRAPLDNDIGVSEVDNIDPNAWAERWQKAGLGHWQQNCVHLSAKPSGNSVVVTALYQFIYGDKLVAQTKWQGQVTPKGKLIVDVDVQLSEALPPLPRIGVELGLAIFTDGKSADDKFADSNAADKKRVEWLGKGPFENYPDRNAAARIGYYQATVDALHTNYIFPTDNGLRTDCQSLTLDKLTVEGNFHFAVSQYSQENLTAAKHTHELVKSDVLHVYMDHQHMGVGGDDSWSPSVHPEYLLVNSNYRYQLVLMPN</sequence>
<evidence type="ECO:0000256" key="9">
    <source>
        <dbReference type="ARBA" id="ARBA00023295"/>
    </source>
</evidence>
<dbReference type="NCBIfam" id="NF007074">
    <property type="entry name" value="PRK09525.1"/>
    <property type="match status" value="1"/>
</dbReference>
<keyword evidence="7 11" id="KW-0460">Magnesium</keyword>
<comment type="cofactor">
    <cofactor evidence="11">
        <name>Na(+)</name>
        <dbReference type="ChEBI" id="CHEBI:29101"/>
    </cofactor>
    <text evidence="11">Binds 1 sodium ion per monomer.</text>
</comment>
<dbReference type="Gene3D" id="2.60.120.260">
    <property type="entry name" value="Galactose-binding domain-like"/>
    <property type="match status" value="1"/>
</dbReference>
<evidence type="ECO:0000256" key="10">
    <source>
        <dbReference type="ARBA" id="ARBA00032230"/>
    </source>
</evidence>
<feature type="binding site" evidence="11">
    <location>
        <position position="1046"/>
    </location>
    <ligand>
        <name>substrate</name>
    </ligand>
</feature>
<dbReference type="SUPFAM" id="SSF74650">
    <property type="entry name" value="Galactose mutarotase-like"/>
    <property type="match status" value="1"/>
</dbReference>
<feature type="active site" description="Nucleophile" evidence="11">
    <location>
        <position position="541"/>
    </location>
</feature>
<feature type="site" description="Transition state stabilizer" evidence="11">
    <location>
        <position position="361"/>
    </location>
</feature>
<evidence type="ECO:0000256" key="11">
    <source>
        <dbReference type="HAMAP-Rule" id="MF_01687"/>
    </source>
</evidence>
<feature type="binding site" evidence="11">
    <location>
        <position position="608"/>
    </location>
    <ligand>
        <name>substrate</name>
    </ligand>
</feature>
<reference evidence="13 14" key="1">
    <citation type="submission" date="2018-08" db="EMBL/GenBank/DDBJ databases">
        <title>Thalassotalea euphylliae genome.</title>
        <authorList>
            <person name="Summers S."/>
            <person name="Rice S.A."/>
            <person name="Freckelton M.L."/>
            <person name="Nedved B.T."/>
            <person name="Hadfield M.G."/>
        </authorList>
    </citation>
    <scope>NUCLEOTIDE SEQUENCE [LARGE SCALE GENOMIC DNA]</scope>
    <source>
        <strain evidence="13 14">H1</strain>
    </source>
</reference>
<dbReference type="GO" id="GO:0004565">
    <property type="term" value="F:beta-galactosidase activity"/>
    <property type="evidence" value="ECO:0007669"/>
    <property type="project" value="UniProtKB-EC"/>
</dbReference>
<feature type="binding site" evidence="11">
    <location>
        <position position="420"/>
    </location>
    <ligand>
        <name>Mg(2+)</name>
        <dbReference type="ChEBI" id="CHEBI:18420"/>
        <label>1</label>
    </ligand>
</feature>
<dbReference type="Pfam" id="PF02929">
    <property type="entry name" value="Bgal_small_N"/>
    <property type="match status" value="1"/>
</dbReference>
<keyword evidence="5 11" id="KW-0479">Metal-binding</keyword>
<evidence type="ECO:0000313" key="13">
    <source>
        <dbReference type="EMBL" id="REL27257.1"/>
    </source>
</evidence>
<evidence type="ECO:0000256" key="1">
    <source>
        <dbReference type="ARBA" id="ARBA00001412"/>
    </source>
</evidence>
<proteinExistence type="inferred from homology"/>
<dbReference type="OrthoDB" id="9758603at2"/>
<dbReference type="RefSeq" id="WP_116008341.1">
    <property type="nucleotide sequence ID" value="NZ_QUOU01000001.1"/>
</dbReference>
<accession>A0A3E0TSE5</accession>
<feature type="binding site" evidence="11">
    <location>
        <position position="206"/>
    </location>
    <ligand>
        <name>substrate</name>
    </ligand>
</feature>
<evidence type="ECO:0000256" key="7">
    <source>
        <dbReference type="ARBA" id="ARBA00022842"/>
    </source>
</evidence>
<keyword evidence="8 11" id="KW-0915">Sodium</keyword>
<evidence type="ECO:0000256" key="3">
    <source>
        <dbReference type="ARBA" id="ARBA00012756"/>
    </source>
</evidence>
<dbReference type="SUPFAM" id="SSF49303">
    <property type="entry name" value="beta-Galactosidase/glucuronidase domain"/>
    <property type="match status" value="2"/>
</dbReference>
<feature type="domain" description="Beta galactosidase small chain/" evidence="12">
    <location>
        <begin position="776"/>
        <end position="1068"/>
    </location>
</feature>
<dbReference type="InterPro" id="IPR050347">
    <property type="entry name" value="Bact_Beta-galactosidase"/>
</dbReference>
<dbReference type="PRINTS" id="PR00132">
    <property type="entry name" value="GLHYDRLASE2"/>
</dbReference>
<dbReference type="Pfam" id="PF16353">
    <property type="entry name" value="LacZ_4"/>
    <property type="match status" value="1"/>
</dbReference>
<evidence type="ECO:0000256" key="8">
    <source>
        <dbReference type="ARBA" id="ARBA00023053"/>
    </source>
</evidence>
<dbReference type="PROSITE" id="PS00608">
    <property type="entry name" value="GLYCOSYL_HYDROL_F2_2"/>
    <property type="match status" value="1"/>
</dbReference>
<dbReference type="PANTHER" id="PTHR46323:SF2">
    <property type="entry name" value="BETA-GALACTOSIDASE"/>
    <property type="match status" value="1"/>
</dbReference>
<evidence type="ECO:0000256" key="2">
    <source>
        <dbReference type="ARBA" id="ARBA00007401"/>
    </source>
</evidence>
<comment type="subunit">
    <text evidence="11">Homotetramer.</text>
</comment>
<dbReference type="GO" id="GO:0030246">
    <property type="term" value="F:carbohydrate binding"/>
    <property type="evidence" value="ECO:0007669"/>
    <property type="project" value="InterPro"/>
</dbReference>
<name>A0A3E0TSE5_9GAMM</name>
<dbReference type="InterPro" id="IPR023232">
    <property type="entry name" value="Glyco_hydro_2_AS"/>
</dbReference>
<dbReference type="PANTHER" id="PTHR46323">
    <property type="entry name" value="BETA-GALACTOSIDASE"/>
    <property type="match status" value="1"/>
</dbReference>
<gene>
    <name evidence="11" type="primary">lacZ</name>
    <name evidence="13" type="ORF">DXX93_12230</name>
</gene>
<dbReference type="InterPro" id="IPR004199">
    <property type="entry name" value="B-gal_small/dom_5"/>
</dbReference>
<keyword evidence="6 11" id="KW-0378">Hydrolase</keyword>
<feature type="site" description="Transition state stabilizer" evidence="11">
    <location>
        <position position="395"/>
    </location>
</feature>
<feature type="binding site" evidence="11">
    <location>
        <position position="108"/>
    </location>
    <ligand>
        <name>substrate</name>
    </ligand>
</feature>
<dbReference type="InterPro" id="IPR006102">
    <property type="entry name" value="Ig-like_GH2"/>
</dbReference>
<dbReference type="Pfam" id="PF00703">
    <property type="entry name" value="Glyco_hydro_2"/>
    <property type="match status" value="1"/>
</dbReference>
<feature type="binding site" evidence="11">
    <location>
        <begin position="541"/>
        <end position="544"/>
    </location>
    <ligand>
        <name>substrate</name>
    </ligand>
</feature>
<evidence type="ECO:0000256" key="4">
    <source>
        <dbReference type="ARBA" id="ARBA00013303"/>
    </source>
</evidence>
<dbReference type="HAMAP" id="MF_01687">
    <property type="entry name" value="Beta_gal"/>
    <property type="match status" value="1"/>
</dbReference>
<dbReference type="EMBL" id="QUOU01000001">
    <property type="protein sequence ID" value="REL27257.1"/>
    <property type="molecule type" value="Genomic_DNA"/>
</dbReference>
<evidence type="ECO:0000256" key="5">
    <source>
        <dbReference type="ARBA" id="ARBA00022723"/>
    </source>
</evidence>
<dbReference type="GO" id="GO:0000287">
    <property type="term" value="F:magnesium ion binding"/>
    <property type="evidence" value="ECO:0007669"/>
    <property type="project" value="UniProtKB-UniRule"/>
</dbReference>
<dbReference type="InterPro" id="IPR036156">
    <property type="entry name" value="Beta-gal/glucu_dom_sf"/>
</dbReference>
<dbReference type="InterPro" id="IPR006104">
    <property type="entry name" value="Glyco_hydro_2_N"/>
</dbReference>
<dbReference type="SUPFAM" id="SSF51445">
    <property type="entry name" value="(Trans)glycosidases"/>
    <property type="match status" value="1"/>
</dbReference>
<dbReference type="InterPro" id="IPR006101">
    <property type="entry name" value="Glyco_hydro_2"/>
</dbReference>
<dbReference type="InterPro" id="IPR032312">
    <property type="entry name" value="LacZ_4"/>
</dbReference>
<dbReference type="InterPro" id="IPR023933">
    <property type="entry name" value="Glyco_hydro_2_beta_Galsidase"/>
</dbReference>
<evidence type="ECO:0000313" key="14">
    <source>
        <dbReference type="Proteomes" id="UP000256478"/>
    </source>
</evidence>
<dbReference type="Gene3D" id="2.60.40.10">
    <property type="entry name" value="Immunoglobulins"/>
    <property type="match status" value="2"/>
</dbReference>
<dbReference type="EC" id="3.2.1.23" evidence="3 11"/>
<dbReference type="AlphaFoldDB" id="A0A3E0TSE5"/>